<dbReference type="Gene3D" id="3.40.1350.10">
    <property type="match status" value="1"/>
</dbReference>
<dbReference type="EMBL" id="BAUV01000022">
    <property type="protein sequence ID" value="GAE35699.1"/>
    <property type="molecule type" value="Genomic_DNA"/>
</dbReference>
<reference evidence="3 4" key="1">
    <citation type="journal article" date="2014" name="Genome Announc.">
        <title>Draft Genome Sequences of Three Alkaliphilic Bacillus Strains, Bacillus wakoensis JCM 9140T, Bacillus akibai JCM 9157T, and Bacillus hemicellulosilyticus JCM 9152T.</title>
        <authorList>
            <person name="Yuki M."/>
            <person name="Oshima K."/>
            <person name="Suda W."/>
            <person name="Oshida Y."/>
            <person name="Kitamura K."/>
            <person name="Iida T."/>
            <person name="Hattori M."/>
            <person name="Ohkuma M."/>
        </authorList>
    </citation>
    <scope>NUCLEOTIDE SEQUENCE [LARGE SCALE GENOMIC DNA]</scope>
    <source>
        <strain evidence="3 4">JCM 9157</strain>
    </source>
</reference>
<dbReference type="GO" id="GO:0009307">
    <property type="term" value="P:DNA restriction-modification system"/>
    <property type="evidence" value="ECO:0007669"/>
    <property type="project" value="InterPro"/>
</dbReference>
<accession>W4QWJ4</accession>
<dbReference type="InterPro" id="IPR007560">
    <property type="entry name" value="Restrct_endonuc_IV_Mrr"/>
</dbReference>
<dbReference type="PANTHER" id="PTHR30015:SF6">
    <property type="entry name" value="SLL1429 PROTEIN"/>
    <property type="match status" value="1"/>
</dbReference>
<keyword evidence="1" id="KW-0812">Transmembrane</keyword>
<evidence type="ECO:0000313" key="3">
    <source>
        <dbReference type="EMBL" id="GAE35699.1"/>
    </source>
</evidence>
<organism evidence="3 4">
    <name type="scientific">Halalkalibacter akibai (strain ATCC 43226 / DSM 21942 / CIP 109018 / JCM 9157 / 1139)</name>
    <name type="common">Bacillus akibai</name>
    <dbReference type="NCBI Taxonomy" id="1236973"/>
    <lineage>
        <taxon>Bacteria</taxon>
        <taxon>Bacillati</taxon>
        <taxon>Bacillota</taxon>
        <taxon>Bacilli</taxon>
        <taxon>Bacillales</taxon>
        <taxon>Bacillaceae</taxon>
        <taxon>Halalkalibacter</taxon>
    </lineage>
</organism>
<dbReference type="Pfam" id="PF04471">
    <property type="entry name" value="Mrr_cat"/>
    <property type="match status" value="1"/>
</dbReference>
<keyword evidence="1" id="KW-1133">Transmembrane helix</keyword>
<dbReference type="InterPro" id="IPR011856">
    <property type="entry name" value="tRNA_endonuc-like_dom_sf"/>
</dbReference>
<dbReference type="Proteomes" id="UP000018896">
    <property type="component" value="Unassembled WGS sequence"/>
</dbReference>
<name>W4QWJ4_HALA3</name>
<dbReference type="InterPro" id="IPR011335">
    <property type="entry name" value="Restrct_endonuc-II-like"/>
</dbReference>
<feature type="domain" description="Restriction endonuclease type IV Mrr" evidence="2">
    <location>
        <begin position="125"/>
        <end position="235"/>
    </location>
</feature>
<dbReference type="PANTHER" id="PTHR30015">
    <property type="entry name" value="MRR RESTRICTION SYSTEM PROTEIN"/>
    <property type="match status" value="1"/>
</dbReference>
<sequence length="251" mass="28134">MRRKKQLTASELKIGLYMFLILAAIEYPWLLIFVFIYTLGLLGLLRTDWNKFRYWRLKDKLKVAAVVYFGILFLSGFTENGVITLVVSNFFVIILLGITIYGGIKIIKFFFIKHSPIIEGIAEVDNMDGIEFEHYLGKVYNKLGYYAEVTKPTGDFGADLILKRGKDKIAVQAKCNGEGNNVGVDAINEVLGGAGVHGANKKIVVTNRYFTKNAKISATANNVKLVNRDNLIMMIKEVNSQKTVPNSVEPI</sequence>
<protein>
    <recommendedName>
        <fullName evidence="2">Restriction endonuclease type IV Mrr domain-containing protein</fullName>
    </recommendedName>
</protein>
<dbReference type="SUPFAM" id="SSF52980">
    <property type="entry name" value="Restriction endonuclease-like"/>
    <property type="match status" value="1"/>
</dbReference>
<feature type="transmembrane region" description="Helical" evidence="1">
    <location>
        <begin position="83"/>
        <end position="104"/>
    </location>
</feature>
<dbReference type="GO" id="GO:0003677">
    <property type="term" value="F:DNA binding"/>
    <property type="evidence" value="ECO:0007669"/>
    <property type="project" value="InterPro"/>
</dbReference>
<dbReference type="GO" id="GO:0015666">
    <property type="term" value="F:restriction endodeoxyribonuclease activity"/>
    <property type="evidence" value="ECO:0007669"/>
    <property type="project" value="TreeGrafter"/>
</dbReference>
<dbReference type="RefSeq" id="WP_052013125.1">
    <property type="nucleotide sequence ID" value="NZ_BAUV01000022.1"/>
</dbReference>
<proteinExistence type="predicted"/>
<comment type="caution">
    <text evidence="3">The sequence shown here is derived from an EMBL/GenBank/DDBJ whole genome shotgun (WGS) entry which is preliminary data.</text>
</comment>
<evidence type="ECO:0000313" key="4">
    <source>
        <dbReference type="Proteomes" id="UP000018896"/>
    </source>
</evidence>
<dbReference type="AlphaFoldDB" id="W4QWJ4"/>
<keyword evidence="4" id="KW-1185">Reference proteome</keyword>
<dbReference type="InterPro" id="IPR052906">
    <property type="entry name" value="Type_IV_Methyl-Rstrct_Enzyme"/>
</dbReference>
<keyword evidence="1" id="KW-0472">Membrane</keyword>
<gene>
    <name evidence="3" type="ORF">JCM9157_2818</name>
</gene>
<feature type="transmembrane region" description="Helical" evidence="1">
    <location>
        <begin position="31"/>
        <end position="49"/>
    </location>
</feature>
<evidence type="ECO:0000259" key="2">
    <source>
        <dbReference type="Pfam" id="PF04471"/>
    </source>
</evidence>
<dbReference type="eggNOG" id="COG1787">
    <property type="taxonomic scope" value="Bacteria"/>
</dbReference>
<evidence type="ECO:0000256" key="1">
    <source>
        <dbReference type="SAM" id="Phobius"/>
    </source>
</evidence>
<feature type="transmembrane region" description="Helical" evidence="1">
    <location>
        <begin position="61"/>
        <end position="77"/>
    </location>
</feature>